<dbReference type="eggNOG" id="KOG2115">
    <property type="taxonomic scope" value="Eukaryota"/>
</dbReference>
<reference evidence="9 10" key="1">
    <citation type="submission" date="2012-08" db="EMBL/GenBank/DDBJ databases">
        <title>Oryza genome evolution.</title>
        <authorList>
            <person name="Wing R.A."/>
        </authorList>
    </citation>
    <scope>NUCLEOTIDE SEQUENCE</scope>
</reference>
<dbReference type="GO" id="GO:0000938">
    <property type="term" value="C:GARP complex"/>
    <property type="evidence" value="ECO:0007669"/>
    <property type="project" value="InterPro"/>
</dbReference>
<dbReference type="AlphaFoldDB" id="A0A0D9W2Q9"/>
<dbReference type="PANTHER" id="PTHR12965">
    <property type="entry name" value="VACUOLAR PROTEIN SORTING 54"/>
    <property type="match status" value="1"/>
</dbReference>
<name>A0A0D9W2Q9_9ORYZ</name>
<proteinExistence type="inferred from homology"/>
<evidence type="ECO:0000256" key="4">
    <source>
        <dbReference type="ARBA" id="ARBA00022927"/>
    </source>
</evidence>
<dbReference type="GO" id="GO:0042147">
    <property type="term" value="P:retrograde transport, endosome to Golgi"/>
    <property type="evidence" value="ECO:0007669"/>
    <property type="project" value="InterPro"/>
</dbReference>
<dbReference type="STRING" id="77586.A0A0D9W2Q9"/>
<accession>A0A0D9W2Q9</accession>
<comment type="subcellular location">
    <subcellularLocation>
        <location evidence="1">Golgi apparatus</location>
        <location evidence="1">trans-Golgi network</location>
    </subcellularLocation>
</comment>
<evidence type="ECO:0000259" key="8">
    <source>
        <dbReference type="Pfam" id="PF07928"/>
    </source>
</evidence>
<dbReference type="Proteomes" id="UP000032180">
    <property type="component" value="Chromosome 4"/>
</dbReference>
<dbReference type="GO" id="GO:0006896">
    <property type="term" value="P:Golgi to vacuole transport"/>
    <property type="evidence" value="ECO:0007669"/>
    <property type="project" value="TreeGrafter"/>
</dbReference>
<evidence type="ECO:0000313" key="9">
    <source>
        <dbReference type="EnsemblPlants" id="LPERR04G03010.2"/>
    </source>
</evidence>
<dbReference type="Gene3D" id="6.10.250.860">
    <property type="match status" value="1"/>
</dbReference>
<dbReference type="GO" id="GO:0015031">
    <property type="term" value="P:protein transport"/>
    <property type="evidence" value="ECO:0007669"/>
    <property type="project" value="UniProtKB-KW"/>
</dbReference>
<dbReference type="InterPro" id="IPR039745">
    <property type="entry name" value="Vps54"/>
</dbReference>
<keyword evidence="6" id="KW-0175">Coiled coil</keyword>
<keyword evidence="10" id="KW-1185">Reference proteome</keyword>
<dbReference type="InterPro" id="IPR012501">
    <property type="entry name" value="Vps54_C"/>
</dbReference>
<evidence type="ECO:0000256" key="2">
    <source>
        <dbReference type="ARBA" id="ARBA00009150"/>
    </source>
</evidence>
<feature type="compositionally biased region" description="Low complexity" evidence="7">
    <location>
        <begin position="9"/>
        <end position="24"/>
    </location>
</feature>
<organism evidence="9 10">
    <name type="scientific">Leersia perrieri</name>
    <dbReference type="NCBI Taxonomy" id="77586"/>
    <lineage>
        <taxon>Eukaryota</taxon>
        <taxon>Viridiplantae</taxon>
        <taxon>Streptophyta</taxon>
        <taxon>Embryophyta</taxon>
        <taxon>Tracheophyta</taxon>
        <taxon>Spermatophyta</taxon>
        <taxon>Magnoliopsida</taxon>
        <taxon>Liliopsida</taxon>
        <taxon>Poales</taxon>
        <taxon>Poaceae</taxon>
        <taxon>BOP clade</taxon>
        <taxon>Oryzoideae</taxon>
        <taxon>Oryzeae</taxon>
        <taxon>Oryzinae</taxon>
        <taxon>Leersia</taxon>
    </lineage>
</organism>
<dbReference type="EnsemblPlants" id="LPERR04G03010.1">
    <property type="protein sequence ID" value="LPERR04G03010.1"/>
    <property type="gene ID" value="LPERR04G03010"/>
</dbReference>
<reference evidence="9 10" key="2">
    <citation type="submission" date="2013-12" db="EMBL/GenBank/DDBJ databases">
        <authorList>
            <person name="Yu Y."/>
            <person name="Lee S."/>
            <person name="de Baynast K."/>
            <person name="Wissotski M."/>
            <person name="Liu L."/>
            <person name="Talag J."/>
            <person name="Goicoechea J."/>
            <person name="Angelova A."/>
            <person name="Jetty R."/>
            <person name="Kudrna D."/>
            <person name="Golser W."/>
            <person name="Rivera L."/>
            <person name="Zhang J."/>
            <person name="Wing R."/>
        </authorList>
    </citation>
    <scope>NUCLEOTIDE SEQUENCE</scope>
</reference>
<feature type="region of interest" description="Disordered" evidence="7">
    <location>
        <begin position="1"/>
        <end position="39"/>
    </location>
</feature>
<dbReference type="Pfam" id="PF07928">
    <property type="entry name" value="Vps54"/>
    <property type="match status" value="1"/>
</dbReference>
<dbReference type="HOGENOM" id="CLU_005185_2_0_1"/>
<dbReference type="EnsemblPlants" id="LPERR04G03010.2">
    <property type="protein sequence ID" value="LPERR04G03010.2"/>
    <property type="gene ID" value="LPERR04G03010"/>
</dbReference>
<evidence type="ECO:0000256" key="6">
    <source>
        <dbReference type="ARBA" id="ARBA00023054"/>
    </source>
</evidence>
<dbReference type="GO" id="GO:0005829">
    <property type="term" value="C:cytosol"/>
    <property type="evidence" value="ECO:0007669"/>
    <property type="project" value="GOC"/>
</dbReference>
<reference evidence="9" key="3">
    <citation type="submission" date="2015-04" db="UniProtKB">
        <authorList>
            <consortium name="EnsemblPlants"/>
        </authorList>
    </citation>
    <scope>IDENTIFICATION</scope>
</reference>
<comment type="similarity">
    <text evidence="2">Belongs to the VPS54 family.</text>
</comment>
<keyword evidence="4" id="KW-0653">Protein transport</keyword>
<dbReference type="Gramene" id="LPERR04G03010.1">
    <property type="protein sequence ID" value="LPERR04G03010.1"/>
    <property type="gene ID" value="LPERR04G03010"/>
</dbReference>
<evidence type="ECO:0000256" key="1">
    <source>
        <dbReference type="ARBA" id="ARBA00004601"/>
    </source>
</evidence>
<dbReference type="Gramene" id="LPERR04G03010.2">
    <property type="protein sequence ID" value="LPERR04G03010.2"/>
    <property type="gene ID" value="LPERR04G03010"/>
</dbReference>
<sequence>MASRPPLRTVSAASSSLSSTDSPTSAPPGGVPQSITALLNNPLPSATSFSSSSYWLTWPPPTPLPDASPPPPSHPCDVTRADFAPYLAAVADPFARFADIRLHASAELAASDDAADAPAASSGLAACLREVPALFFKEDFALEDGATFESACPLGDDTLQERLGQHLDVVEAHLVREIARRSESFYEAQGRLRGLDGEVVVAVGRIRELREVVRVLNGDLVGAARQVQELNATRGNLVALQQKLTVILYVSQALAALKLLVAAADCAGALDVIDDLQNLLDTDELTGLYCFRNIRDQLGTSLDSVNSILSAEFVRAAVPDGKAVDALIQSNVKRKASVPLNGIEHEVNIDEEESFILRDRLLPLIICLLRTDKLPAVLRIYRDTLITVMKASIKATVAELLPILVARPIDSDSVTGDRAADSDAGGQSLANKLRSLSSEGFVQLLSAIFRIVQVHLVQAAEVKRIIEWIMGNLEGSLSSDTSNPVPQQRGSGVSDFSQENDYGVTSRVSNTLTWGNSKFPFSQGKINDMSSTNSIKNVRADVLRENAEAVFAACDAAHGRWAKLLGVRAALHPKLRLQEFLIIYNITEEFVAASEKIGGRLGYNIRGIVQQQSKQFVDYQHSVRMTKIKAVLDQETWVAVDVPEEFQAIVLLLSSTYSPANGMEMSITDDNSKLSEHRLQLKASPEQVVSAENNTDNGNVVHENKAEYTSQTEKNVAGHVRSAQQTIVHGGVGYHMMLSEYVEISKCLPSLSFEVVQRVVEILKLFNTRTCQLVLGAGAMQVSGLKSITSKHLALASQLIIFIYSLIPDIRRVLFLKIPEARKQLLMSELDRVTQDYKIHRDEIHTKLVQIMRERLLANLRKLPQIVESWNGPEDNDLQPSQFAKAVTKEVSYLHRILSQTLLEADVQLIFRWLSASLRLELADGEASHAASQRALQHPFNNVNFIQFNPSWQVVQIFHSHITEAFSKLEVSTPQAKNRLCRDVQHILVCIRKLPAENFSAETIPNYGLLDDFLADKFGTKVDE</sequence>
<keyword evidence="3" id="KW-0813">Transport</keyword>
<dbReference type="PANTHER" id="PTHR12965:SF0">
    <property type="entry name" value="VACUOLAR PROTEIN SORTING-ASSOCIATED PROTEIN 54"/>
    <property type="match status" value="1"/>
</dbReference>
<evidence type="ECO:0000256" key="7">
    <source>
        <dbReference type="SAM" id="MobiDB-lite"/>
    </source>
</evidence>
<evidence type="ECO:0000313" key="10">
    <source>
        <dbReference type="Proteomes" id="UP000032180"/>
    </source>
</evidence>
<evidence type="ECO:0000256" key="3">
    <source>
        <dbReference type="ARBA" id="ARBA00022448"/>
    </source>
</evidence>
<feature type="domain" description="Vacuolar protein sorting-associated protein 54 C-terminal" evidence="8">
    <location>
        <begin position="736"/>
        <end position="855"/>
    </location>
</feature>
<evidence type="ECO:0000256" key="5">
    <source>
        <dbReference type="ARBA" id="ARBA00023034"/>
    </source>
</evidence>
<keyword evidence="5" id="KW-0333">Golgi apparatus</keyword>
<protein>
    <recommendedName>
        <fullName evidence="8">Vacuolar protein sorting-associated protein 54 C-terminal domain-containing protein</fullName>
    </recommendedName>
</protein>
<dbReference type="GO" id="GO:0019905">
    <property type="term" value="F:syntaxin binding"/>
    <property type="evidence" value="ECO:0007669"/>
    <property type="project" value="TreeGrafter"/>
</dbReference>
<feature type="region of interest" description="Disordered" evidence="7">
    <location>
        <begin position="477"/>
        <end position="496"/>
    </location>
</feature>